<protein>
    <submittedName>
        <fullName evidence="11">Transposase</fullName>
    </submittedName>
</protein>
<keyword evidence="4" id="KW-0479">Metal-binding</keyword>
<evidence type="ECO:0000256" key="5">
    <source>
        <dbReference type="ARBA" id="ARBA00022833"/>
    </source>
</evidence>
<gene>
    <name evidence="11" type="ORF">St703_08080</name>
</gene>
<evidence type="ECO:0000256" key="4">
    <source>
        <dbReference type="ARBA" id="ARBA00022723"/>
    </source>
</evidence>
<comment type="similarity">
    <text evidence="2">In the N-terminal section; belongs to the transposase 2 family.</text>
</comment>
<feature type="domain" description="Transposase putative helix-turn-helix" evidence="10">
    <location>
        <begin position="1"/>
        <end position="45"/>
    </location>
</feature>
<sequence length="397" mass="46445">MTLKGLKVRIYPNEKQKLMMHLNFGYNRFVWNQMLNMLIERYKNNPQAPFLNAYALNLLLPALKNEFPWLKEAESTSLQATNHDLIEAYKKFFKEKRGFPKFKSKKFLKQSYQSKCVNQNIRQVAPHYLKCPKLGVMRLKTGISIPDTIKSVTIKQSFTGKYYAVLLVECENQAFEKTNKQIGLDMGVSDLLIGSDGIRFPSIRFDKKLAPKKRYWEKRFARRSLRAKKEMAWDNRNHVLHPRQFSDFKNVQKAKLMVANYHEKIANQRQNYLHQITTQLVKKYDLLVIENLKTQNMLHNHKLARAIANQAWRELRRMLEYKSAWYGKQLIVVNPHKTSQICSHCGHDDGKHTLDIREWTCPSCQTHHDRDINAAKNILNNGLGISLGKRTVTSAPD</sequence>
<dbReference type="GO" id="GO:0046872">
    <property type="term" value="F:metal ion binding"/>
    <property type="evidence" value="ECO:0007669"/>
    <property type="project" value="UniProtKB-KW"/>
</dbReference>
<keyword evidence="3" id="KW-0815">Transposition</keyword>
<dbReference type="GO" id="GO:0032196">
    <property type="term" value="P:transposition"/>
    <property type="evidence" value="ECO:0007669"/>
    <property type="project" value="UniProtKB-KW"/>
</dbReference>
<dbReference type="NCBIfam" id="NF040570">
    <property type="entry name" value="guided_TnpB"/>
    <property type="match status" value="1"/>
</dbReference>
<evidence type="ECO:0000256" key="2">
    <source>
        <dbReference type="ARBA" id="ARBA00011044"/>
    </source>
</evidence>
<evidence type="ECO:0000259" key="8">
    <source>
        <dbReference type="Pfam" id="PF01385"/>
    </source>
</evidence>
<evidence type="ECO:0000256" key="1">
    <source>
        <dbReference type="ARBA" id="ARBA00008761"/>
    </source>
</evidence>
<evidence type="ECO:0000313" key="11">
    <source>
        <dbReference type="EMBL" id="BBN98103.1"/>
    </source>
</evidence>
<dbReference type="InterPro" id="IPR010095">
    <property type="entry name" value="Cas12f1-like_TNB"/>
</dbReference>
<accession>A0A5K7X0J6</accession>
<evidence type="ECO:0000259" key="10">
    <source>
        <dbReference type="Pfam" id="PF12323"/>
    </source>
</evidence>
<dbReference type="PANTHER" id="PTHR30405">
    <property type="entry name" value="TRANSPOSASE"/>
    <property type="match status" value="1"/>
</dbReference>
<dbReference type="RefSeq" id="WP_028976208.1">
    <property type="nucleotide sequence ID" value="NZ_AP021853.1"/>
</dbReference>
<dbReference type="GO" id="GO:0003677">
    <property type="term" value="F:DNA binding"/>
    <property type="evidence" value="ECO:0007669"/>
    <property type="project" value="UniProtKB-KW"/>
</dbReference>
<comment type="similarity">
    <text evidence="1">In the C-terminal section; belongs to the transposase 35 family.</text>
</comment>
<organism evidence="11 12">
    <name type="scientific">Sporolactobacillus terrae</name>
    <dbReference type="NCBI Taxonomy" id="269673"/>
    <lineage>
        <taxon>Bacteria</taxon>
        <taxon>Bacillati</taxon>
        <taxon>Bacillota</taxon>
        <taxon>Bacilli</taxon>
        <taxon>Bacillales</taxon>
        <taxon>Sporolactobacillaceae</taxon>
        <taxon>Sporolactobacillus</taxon>
    </lineage>
</organism>
<dbReference type="Proteomes" id="UP000326951">
    <property type="component" value="Chromosome"/>
</dbReference>
<proteinExistence type="inferred from homology"/>
<keyword evidence="5" id="KW-0862">Zinc</keyword>
<evidence type="ECO:0000256" key="3">
    <source>
        <dbReference type="ARBA" id="ARBA00022578"/>
    </source>
</evidence>
<evidence type="ECO:0000259" key="9">
    <source>
        <dbReference type="Pfam" id="PF07282"/>
    </source>
</evidence>
<evidence type="ECO:0000313" key="12">
    <source>
        <dbReference type="Proteomes" id="UP000326951"/>
    </source>
</evidence>
<dbReference type="InterPro" id="IPR021027">
    <property type="entry name" value="Transposase_put_HTH"/>
</dbReference>
<dbReference type="NCBIfam" id="TIGR01766">
    <property type="entry name" value="IS200/IS605 family accessory protein TnpB-like domain"/>
    <property type="match status" value="1"/>
</dbReference>
<dbReference type="AlphaFoldDB" id="A0A5K7X0J6"/>
<dbReference type="PANTHER" id="PTHR30405:SF25">
    <property type="entry name" value="RNA-GUIDED DNA ENDONUCLEASE INSQ-RELATED"/>
    <property type="match status" value="1"/>
</dbReference>
<dbReference type="Pfam" id="PF12323">
    <property type="entry name" value="HTH_OrfB_IS605"/>
    <property type="match status" value="1"/>
</dbReference>
<dbReference type="InterPro" id="IPR051399">
    <property type="entry name" value="RNA-guided_DNA_endo/Transpos"/>
</dbReference>
<dbReference type="Pfam" id="PF01385">
    <property type="entry name" value="OrfB_IS605"/>
    <property type="match status" value="1"/>
</dbReference>
<keyword evidence="6" id="KW-0238">DNA-binding</keyword>
<name>A0A5K7X0J6_9BACL</name>
<keyword evidence="7" id="KW-0233">DNA recombination</keyword>
<evidence type="ECO:0000256" key="7">
    <source>
        <dbReference type="ARBA" id="ARBA00023172"/>
    </source>
</evidence>
<feature type="domain" description="Probable transposase IS891/IS1136/IS1341" evidence="8">
    <location>
        <begin position="168"/>
        <end position="299"/>
    </location>
</feature>
<evidence type="ECO:0000256" key="6">
    <source>
        <dbReference type="ARBA" id="ARBA00023125"/>
    </source>
</evidence>
<dbReference type="InterPro" id="IPR001959">
    <property type="entry name" value="Transposase"/>
</dbReference>
<dbReference type="GO" id="GO:0006310">
    <property type="term" value="P:DNA recombination"/>
    <property type="evidence" value="ECO:0007669"/>
    <property type="project" value="UniProtKB-KW"/>
</dbReference>
<reference evidence="11 12" key="1">
    <citation type="submission" date="2019-09" db="EMBL/GenBank/DDBJ databases">
        <title>Complete genome sequence of Sporolactobacillus terrae 70-3.</title>
        <authorList>
            <person name="Tanaka N."/>
            <person name="Shiwa Y."/>
            <person name="Fujita N."/>
            <person name="Tanasupawat S."/>
        </authorList>
    </citation>
    <scope>NUCLEOTIDE SEQUENCE [LARGE SCALE GENOMIC DNA]</scope>
    <source>
        <strain evidence="11 12">70-3</strain>
    </source>
</reference>
<feature type="domain" description="Cas12f1-like TNB" evidence="9">
    <location>
        <begin position="312"/>
        <end position="378"/>
    </location>
</feature>
<dbReference type="EMBL" id="AP021853">
    <property type="protein sequence ID" value="BBN98103.1"/>
    <property type="molecule type" value="Genomic_DNA"/>
</dbReference>
<dbReference type="Pfam" id="PF07282">
    <property type="entry name" value="Cas12f1-like_TNB"/>
    <property type="match status" value="1"/>
</dbReference>